<evidence type="ECO:0000313" key="3">
    <source>
        <dbReference type="Proteomes" id="UP000241434"/>
    </source>
</evidence>
<dbReference type="Gene3D" id="3.40.50.12090">
    <property type="match status" value="2"/>
</dbReference>
<sequence length="823" mass="91079">MSKKISKLVISTLLATSIILPPQVTMADQIVESSFESNIKQEKNNIIELNKGDIVMKRDSWVALTEQGRKKFISNASIKLPSNLGVKKISIKASQENITFPHKLIIGEGVEEIDEGAFYVNPINTPNISNLELPNSLKKIGRSAFKNNSIFELKLPSQLESIGEEAFLGNSINKLTIPDSMKSISKYAFAENSISELNFSNNLESIAEGAFYSNQLKEVSFPEGLKSIGSSAFFRNQIEKISFPKSIETIEASAFRENRLKDVSVIPKGEKIDKNTVGSYQSITMFTIDNKIPLYKLKDINGDTPNEVRVSEHSIESGHSLADDLIKNSDGSYSVKEGKTVEIIVSSPYKYTDNSGKIVPSTEWHITVSNSTPTPKIETVIKNGKDADGAINPLKQSFELRVVPGDEDKPFKNGDVIVFKENAEYVYVVGRSTVSKTIDTSKMMGRKNEDKVVKNSVKENLNPRLNDDGSVSFTMDNIFRRNDFISVSAKQGDSPCSSWELKVIDEEISEERFAKRLSGNNRFETAIEVSKNMYDKADSVIIANHEKYQDILTASPLAVELKAPILYTEAKNISASTQKEIERLGAKNIYINGGKNSVSEDIESKLKEKGFNVVRFDGKDRYETAALIGAKIRENGNKNTVEIASGENYPDALSISSLAMREKAPILLTKKDSLTNNTEKALSDWRVKNVNIAGGESSVSKNVENTLKTGNINNKDEKLTAVENLQRFAGSDRYETSAKILDSLLNDYPMTILASGENFADALVAAPLAGSLNSPVALVRKNAIPNTVYKVWKKDHRNDFVIVGGEKSISNQLITDFYEVKEK</sequence>
<dbReference type="AlphaFoldDB" id="A0A2P7Q1T0"/>
<accession>A0A2P7Q1T0</accession>
<dbReference type="Pfam" id="PF04122">
    <property type="entry name" value="CW_binding_2"/>
    <property type="match status" value="3"/>
</dbReference>
<dbReference type="InterPro" id="IPR032675">
    <property type="entry name" value="LRR_dom_sf"/>
</dbReference>
<dbReference type="InterPro" id="IPR051922">
    <property type="entry name" value="Bact_Sporulation_Assoc"/>
</dbReference>
<dbReference type="PANTHER" id="PTHR30032">
    <property type="entry name" value="N-ACETYLMURAMOYL-L-ALANINE AMIDASE-RELATED"/>
    <property type="match status" value="1"/>
</dbReference>
<dbReference type="PANTHER" id="PTHR30032:SF8">
    <property type="entry name" value="GERMINATION-SPECIFIC N-ACETYLMURAMOYL-L-ALANINE AMIDASE"/>
    <property type="match status" value="1"/>
</dbReference>
<reference evidence="2" key="1">
    <citation type="thesis" date="2015" institute="Rutgers" country="The State University of New Jersey, 14 College Farm Rd., New Brunswick, NJ, USA">
        <title>Ammonia toxicity in bacteria and its implications for treatment of and resource recovery from highly nitrogenous organic wastes.</title>
        <authorList>
            <person name="Luther A.K."/>
        </authorList>
    </citation>
    <scope>NUCLEOTIDE SEQUENCE</scope>
    <source>
        <strain evidence="2">RT-10B</strain>
    </source>
</reference>
<dbReference type="Gene3D" id="3.80.10.10">
    <property type="entry name" value="Ribonuclease Inhibitor"/>
    <property type="match status" value="2"/>
</dbReference>
<keyword evidence="1" id="KW-0732">Signal</keyword>
<feature type="chain" id="PRO_5039209920" description="Cell wall binding repeat 2" evidence="1">
    <location>
        <begin position="27"/>
        <end position="823"/>
    </location>
</feature>
<dbReference type="EMBL" id="JYGE01000003">
    <property type="protein sequence ID" value="PSJ31924.1"/>
    <property type="molecule type" value="Genomic_DNA"/>
</dbReference>
<evidence type="ECO:0008006" key="4">
    <source>
        <dbReference type="Google" id="ProtNLM"/>
    </source>
</evidence>
<organism evidence="2 3">
    <name type="scientific">Peptostreptococcus russellii</name>
    <dbReference type="NCBI Taxonomy" id="215200"/>
    <lineage>
        <taxon>Bacteria</taxon>
        <taxon>Bacillati</taxon>
        <taxon>Bacillota</taxon>
        <taxon>Clostridia</taxon>
        <taxon>Peptostreptococcales</taxon>
        <taxon>Peptostreptococcaceae</taxon>
        <taxon>Peptostreptococcus</taxon>
    </lineage>
</organism>
<keyword evidence="3" id="KW-1185">Reference proteome</keyword>
<name>A0A2P7Q1T0_9FIRM</name>
<dbReference type="InterPro" id="IPR007253">
    <property type="entry name" value="Cell_wall-bd_2"/>
</dbReference>
<dbReference type="Proteomes" id="UP000241434">
    <property type="component" value="Unassembled WGS sequence"/>
</dbReference>
<dbReference type="SUPFAM" id="SSF52058">
    <property type="entry name" value="L domain-like"/>
    <property type="match status" value="1"/>
</dbReference>
<gene>
    <name evidence="2" type="ORF">UF10_04795</name>
</gene>
<dbReference type="RefSeq" id="WP_106776689.1">
    <property type="nucleotide sequence ID" value="NZ_JYGE01000003.1"/>
</dbReference>
<protein>
    <recommendedName>
        <fullName evidence="4">Cell wall binding repeat 2</fullName>
    </recommendedName>
</protein>
<evidence type="ECO:0000256" key="1">
    <source>
        <dbReference type="SAM" id="SignalP"/>
    </source>
</evidence>
<dbReference type="InterPro" id="IPR026906">
    <property type="entry name" value="LRR_5"/>
</dbReference>
<proteinExistence type="predicted"/>
<dbReference type="Pfam" id="PF13306">
    <property type="entry name" value="LRR_5"/>
    <property type="match status" value="1"/>
</dbReference>
<feature type="signal peptide" evidence="1">
    <location>
        <begin position="1"/>
        <end position="26"/>
    </location>
</feature>
<dbReference type="OrthoDB" id="1754731at2"/>
<evidence type="ECO:0000313" key="2">
    <source>
        <dbReference type="EMBL" id="PSJ31924.1"/>
    </source>
</evidence>
<comment type="caution">
    <text evidence="2">The sequence shown here is derived from an EMBL/GenBank/DDBJ whole genome shotgun (WGS) entry which is preliminary data.</text>
</comment>